<dbReference type="InterPro" id="IPR012808">
    <property type="entry name" value="CHP02453"/>
</dbReference>
<accession>A0A9Q9AKB9</accession>
<dbReference type="Pfam" id="PF09365">
    <property type="entry name" value="DUF2461"/>
    <property type="match status" value="1"/>
</dbReference>
<dbReference type="NCBIfam" id="TIGR02453">
    <property type="entry name" value="TIGR02453 family protein"/>
    <property type="match status" value="1"/>
</dbReference>
<reference evidence="2" key="1">
    <citation type="submission" date="2022-06" db="EMBL/GenBank/DDBJ databases">
        <title>Complete genome sequences of two strains of the flax pathogen Septoria linicola.</title>
        <authorList>
            <person name="Lapalu N."/>
            <person name="Simon A."/>
            <person name="Demenou B."/>
            <person name="Paumier D."/>
            <person name="Guillot M.-P."/>
            <person name="Gout L."/>
            <person name="Valade R."/>
        </authorList>
    </citation>
    <scope>NUCLEOTIDE SEQUENCE</scope>
    <source>
        <strain evidence="2">SE15195</strain>
    </source>
</reference>
<proteinExistence type="predicted"/>
<evidence type="ECO:0008006" key="4">
    <source>
        <dbReference type="Google" id="ProtNLM"/>
    </source>
</evidence>
<name>A0A9Q9AKB9_9PEZI</name>
<dbReference type="PANTHER" id="PTHR36452:SF1">
    <property type="entry name" value="DUF2461 DOMAIN-CONTAINING PROTEIN"/>
    <property type="match status" value="1"/>
</dbReference>
<gene>
    <name evidence="2" type="ORF">Slin15195_G013290</name>
</gene>
<organism evidence="2 3">
    <name type="scientific">Septoria linicola</name>
    <dbReference type="NCBI Taxonomy" id="215465"/>
    <lineage>
        <taxon>Eukaryota</taxon>
        <taxon>Fungi</taxon>
        <taxon>Dikarya</taxon>
        <taxon>Ascomycota</taxon>
        <taxon>Pezizomycotina</taxon>
        <taxon>Dothideomycetes</taxon>
        <taxon>Dothideomycetidae</taxon>
        <taxon>Mycosphaerellales</taxon>
        <taxon>Mycosphaerellaceae</taxon>
        <taxon>Septoria</taxon>
    </lineage>
</organism>
<dbReference type="AlphaFoldDB" id="A0A9Q9AKB9"/>
<evidence type="ECO:0000313" key="3">
    <source>
        <dbReference type="Proteomes" id="UP001056384"/>
    </source>
</evidence>
<dbReference type="PANTHER" id="PTHR36452">
    <property type="entry name" value="CHROMOSOME 12, WHOLE GENOME SHOTGUN SEQUENCE"/>
    <property type="match status" value="1"/>
</dbReference>
<feature type="compositionally biased region" description="Polar residues" evidence="1">
    <location>
        <begin position="40"/>
        <end position="54"/>
    </location>
</feature>
<feature type="region of interest" description="Disordered" evidence="1">
    <location>
        <begin position="1"/>
        <end position="140"/>
    </location>
</feature>
<feature type="region of interest" description="Disordered" evidence="1">
    <location>
        <begin position="396"/>
        <end position="426"/>
    </location>
</feature>
<sequence length="426" mass="47080">MVRRSTRTSRSGTTSTSKQHKRALSESANGVGLAKRTKQTKSTPVKSEYFATQKTEAEGADELEDHPESSPSLAGTTSEFDEATEAVSEESDASQSDFDDEEVVGTSAKAKVSGGARAKPSKSKEGAQWKPGVKTGLGPGTQVIIKKPKARPAGKTPYADDTIHPNTLLFLSELKENNRREWLKLNDPNFRQAEKDWHTFVENMTESLATIDDTIPELPVKDVVFRIYRDIRFSKDPTPSRKAWFSVAWSRAGRKGPFAHYYIQCAPNNSFVGGGLWHPDAAPTAAMRRAIDRHPRRLKDVLLDPRIRKEFLKGAAATDKAIAKAFVQSNSGNALKTKPKGYDAGHADIDLLRLRNYTIGRQLADDEVLGETGKQRIIELLTALQPFITYLNGVVMPDEQEESSDEDEEEGDEEEDDSSNVDNDEG</sequence>
<feature type="compositionally biased region" description="Acidic residues" evidence="1">
    <location>
        <begin position="79"/>
        <end position="103"/>
    </location>
</feature>
<protein>
    <recommendedName>
        <fullName evidence="4">DUF2461 domain-containing protein</fullName>
    </recommendedName>
</protein>
<feature type="compositionally biased region" description="Polar residues" evidence="1">
    <location>
        <begin position="69"/>
        <end position="78"/>
    </location>
</feature>
<dbReference type="Proteomes" id="UP001056384">
    <property type="component" value="Chromosome 1"/>
</dbReference>
<dbReference type="EMBL" id="CP099418">
    <property type="protein sequence ID" value="USW48010.1"/>
    <property type="molecule type" value="Genomic_DNA"/>
</dbReference>
<evidence type="ECO:0000256" key="1">
    <source>
        <dbReference type="SAM" id="MobiDB-lite"/>
    </source>
</evidence>
<keyword evidence="3" id="KW-1185">Reference proteome</keyword>
<feature type="compositionally biased region" description="Acidic residues" evidence="1">
    <location>
        <begin position="398"/>
        <end position="426"/>
    </location>
</feature>
<evidence type="ECO:0000313" key="2">
    <source>
        <dbReference type="EMBL" id="USW48010.1"/>
    </source>
</evidence>
<feature type="compositionally biased region" description="Low complexity" evidence="1">
    <location>
        <begin position="8"/>
        <end position="17"/>
    </location>
</feature>